<dbReference type="PROSITE" id="PS50853">
    <property type="entry name" value="FN3"/>
    <property type="match status" value="6"/>
</dbReference>
<feature type="region of interest" description="Disordered" evidence="10">
    <location>
        <begin position="1407"/>
        <end position="1486"/>
    </location>
</feature>
<keyword evidence="14" id="KW-1185">Reference proteome</keyword>
<evidence type="ECO:0000256" key="1">
    <source>
        <dbReference type="ARBA" id="ARBA00004479"/>
    </source>
</evidence>
<evidence type="ECO:0000256" key="3">
    <source>
        <dbReference type="ARBA" id="ARBA00022729"/>
    </source>
</evidence>
<sequence length="1569" mass="168968">MITFTCQVTSTEHHLHLPGNIYRGNIHRDFAPVLEYKFIIQTLQPGPSVSLKCITSGEPTPQITWTLDGFPLKQDGRVMVGQYSGVSGAIVSHVNLTSVRVEDGGTYTCAAENRAGQIRHSARLNVYGPPYVRPIGIVTAVAGESLMLACPAAGHPLESITWAKEGSQLPASVREHVLDNGTLMVNHLQKTVDDGSYTCTARDSQGRSHSATGTVQVLAPPRLSRFNFREDLRLGERVVAQCTVSSGDTPIHITWKKDGIPLDKVNGVHIRTVDQFTVLMMIGHLTSDHAGNYSCTANNDAASVSESAELHVHVPPSWLSVPQDASVTLGEGAVIPCEAKGFPDPTITWKRISGDVDHAMVLPRLGSGVAGVGARGVATNGSLVFHRVHTEDDGQYLCEASNGVATPLSQLITVTINAPPRFDQSLQKSVSVRRGAQAIMLCHAQGDSPITLIWQAAHTRTTDHSVVRELPGDGVRGELTLPSVMPEDGGSFTCTASNAYGSDTFTVLLSVEDVPGTPYGLHVDDRGSRYLSLSWLPPSTGSGYVQEYIVQYKKQLGSWSQSKEVTVSGSTTTARITSLVPNTHYVVQAKAINNLGASLPSEPLMVMTMGEAPSSPPLGVRADAISPTSISITWTAPSQDTIHGDLLGYHVGVARHDSKGGEGYNYSVAGPGLGGSGRYLVEGLLPWVQYQVVLRAYNTHGDGPLSPPTLVRTQEDVPSKPPVGVECNGGVGGHSLVVRWSPPPTNAHNGNLKAYRLTLTRLDDTTDKVDELVKLITGQEEIVGNLQPWSNYTVNLAGVTGAGAGVTSPDLTCTTDEDVAGIPGGIRVVQAGPSSSLITWLPPRPATGVLQGFTLHHRQPRKHSQQQTSLHAHASSHTLTHLARGTHEFWITARTRVGEGPPTQHVKLLIGDQATPAIASLGQVIVSVSGQDVRLPCTTVGQPTPKPTWTTAPHGQLHSRKFQQDEDGSLLLISVSRDDDRNYTCSLPPSLRTSVDIPTHATYSLHVQASPEPPSVHISGSSSSTLSLAWLPGDNGGAAIRMWAVWWRTAIGGGSWYTHHLGRNIKKHTISGLACGQEYQVYVTARNHVGVSPASRLLTVRTSGSAPVAPSAGQVASGNATGIWVWLSRWRDGGCPITHYTLQLQRPTDTTWTTLASSLAPQEVYEVGGLRPRESYGLRLTAYNAAGHTTVQVLTSTDPLLGHTSQPLESLKGVRQFLPLHQDPRLMASAAASTLALTLTVAATLIYIRRRGFVCKSPASRRGSEDDAKSKTNLLNQREAHYAIVRKPQPLPARGDRIPGRSRIKFSEDIYPYATFKMGEGGRIPSKEDAQSAKFQTYISQDTIYGVTDARPSSEVRYSNLGYLIIAQSESETEHGNSSHTESSNQLDCTTLESHAKLNPHKLQTAKGTVTAAEAKHQQPTSRRSSSQTVHHNLIYAAESTTTSDYSPIRERKSFPRKSDKKSRQGLNPTQGQILHHSRTSSNCESNFSIAASPSKSTDDQVSSYGESIYGFPRKIKPPSGFSTNNELSEAECDLAISGQHIRRIGYPGSQFQAYVAQPKKNKDFSIKV</sequence>
<dbReference type="CDD" id="cd20956">
    <property type="entry name" value="IgI_4_Dscam"/>
    <property type="match status" value="1"/>
</dbReference>
<dbReference type="GO" id="GO:0007156">
    <property type="term" value="P:homophilic cell adhesion via plasma membrane adhesion molecules"/>
    <property type="evidence" value="ECO:0007669"/>
    <property type="project" value="TreeGrafter"/>
</dbReference>
<feature type="domain" description="Ig-like" evidence="11">
    <location>
        <begin position="916"/>
        <end position="996"/>
    </location>
</feature>
<dbReference type="GO" id="GO:0070593">
    <property type="term" value="P:dendrite self-avoidance"/>
    <property type="evidence" value="ECO:0007669"/>
    <property type="project" value="TreeGrafter"/>
</dbReference>
<dbReference type="SMART" id="SM00408">
    <property type="entry name" value="IGc2"/>
    <property type="match status" value="6"/>
</dbReference>
<reference evidence="13 14" key="1">
    <citation type="submission" date="2024-05" db="EMBL/GenBank/DDBJ databases">
        <authorList>
            <person name="Wallberg A."/>
        </authorList>
    </citation>
    <scope>NUCLEOTIDE SEQUENCE [LARGE SCALE GENOMIC DNA]</scope>
</reference>
<proteinExistence type="predicted"/>
<keyword evidence="2" id="KW-0812">Transmembrane</keyword>
<dbReference type="GO" id="GO:0007411">
    <property type="term" value="P:axon guidance"/>
    <property type="evidence" value="ECO:0007669"/>
    <property type="project" value="TreeGrafter"/>
</dbReference>
<feature type="non-terminal residue" evidence="13">
    <location>
        <position position="1569"/>
    </location>
</feature>
<dbReference type="FunFam" id="2.60.40.10:FF:000333">
    <property type="entry name" value="Down syndrome cell adhesion molecule"/>
    <property type="match status" value="1"/>
</dbReference>
<feature type="domain" description="Fibronectin type-III" evidence="12">
    <location>
        <begin position="721"/>
        <end position="818"/>
    </location>
</feature>
<gene>
    <name evidence="13" type="ORF">MNOR_LOCUS10212</name>
</gene>
<evidence type="ECO:0000256" key="10">
    <source>
        <dbReference type="SAM" id="MobiDB-lite"/>
    </source>
</evidence>
<dbReference type="SMART" id="SM00409">
    <property type="entry name" value="IG"/>
    <property type="match status" value="6"/>
</dbReference>
<dbReference type="CDD" id="cd00063">
    <property type="entry name" value="FN3"/>
    <property type="match status" value="6"/>
</dbReference>
<dbReference type="InterPro" id="IPR003961">
    <property type="entry name" value="FN3_dom"/>
</dbReference>
<accession>A0AAV2Q9Z6</accession>
<evidence type="ECO:0000256" key="5">
    <source>
        <dbReference type="ARBA" id="ARBA00022889"/>
    </source>
</evidence>
<dbReference type="GO" id="GO:0005886">
    <property type="term" value="C:plasma membrane"/>
    <property type="evidence" value="ECO:0007669"/>
    <property type="project" value="TreeGrafter"/>
</dbReference>
<dbReference type="Proteomes" id="UP001497623">
    <property type="component" value="Unassembled WGS sequence"/>
</dbReference>
<feature type="domain" description="Ig-like" evidence="11">
    <location>
        <begin position="316"/>
        <end position="415"/>
    </location>
</feature>
<dbReference type="PANTHER" id="PTHR10075:SF100">
    <property type="entry name" value="FASCICLIN-2"/>
    <property type="match status" value="1"/>
</dbReference>
<dbReference type="Gene3D" id="2.60.40.10">
    <property type="entry name" value="Immunoglobulins"/>
    <property type="match status" value="12"/>
</dbReference>
<feature type="domain" description="Fibronectin type-III" evidence="12">
    <location>
        <begin position="1010"/>
        <end position="1105"/>
    </location>
</feature>
<evidence type="ECO:0000313" key="14">
    <source>
        <dbReference type="Proteomes" id="UP001497623"/>
    </source>
</evidence>
<evidence type="ECO:0000259" key="12">
    <source>
        <dbReference type="PROSITE" id="PS50853"/>
    </source>
</evidence>
<evidence type="ECO:0008006" key="15">
    <source>
        <dbReference type="Google" id="ProtNLM"/>
    </source>
</evidence>
<keyword evidence="5" id="KW-0130">Cell adhesion</keyword>
<evidence type="ECO:0000256" key="4">
    <source>
        <dbReference type="ARBA" id="ARBA00022737"/>
    </source>
</evidence>
<dbReference type="SUPFAM" id="SSF48726">
    <property type="entry name" value="Immunoglobulin"/>
    <property type="match status" value="6"/>
</dbReference>
<dbReference type="InterPro" id="IPR013098">
    <property type="entry name" value="Ig_I-set"/>
</dbReference>
<keyword evidence="8" id="KW-1015">Disulfide bond</keyword>
<keyword evidence="4" id="KW-0677">Repeat</keyword>
<protein>
    <recommendedName>
        <fullName evidence="15">Down syndrome cell adhesion molecule-like protein Dscam2</fullName>
    </recommendedName>
</protein>
<dbReference type="Pfam" id="PF07679">
    <property type="entry name" value="I-set"/>
    <property type="match status" value="4"/>
</dbReference>
<organism evidence="13 14">
    <name type="scientific">Meganyctiphanes norvegica</name>
    <name type="common">Northern krill</name>
    <name type="synonym">Thysanopoda norvegica</name>
    <dbReference type="NCBI Taxonomy" id="48144"/>
    <lineage>
        <taxon>Eukaryota</taxon>
        <taxon>Metazoa</taxon>
        <taxon>Ecdysozoa</taxon>
        <taxon>Arthropoda</taxon>
        <taxon>Crustacea</taxon>
        <taxon>Multicrustacea</taxon>
        <taxon>Malacostraca</taxon>
        <taxon>Eumalacostraca</taxon>
        <taxon>Eucarida</taxon>
        <taxon>Euphausiacea</taxon>
        <taxon>Euphausiidae</taxon>
        <taxon>Meganyctiphanes</taxon>
    </lineage>
</organism>
<dbReference type="Pfam" id="PF25059">
    <property type="entry name" value="FN3_DSCAM-DSCAML_C"/>
    <property type="match status" value="1"/>
</dbReference>
<keyword evidence="3" id="KW-0732">Signal</keyword>
<dbReference type="InterPro" id="IPR056754">
    <property type="entry name" value="DSCAM/DSCAML_C"/>
</dbReference>
<feature type="region of interest" description="Disordered" evidence="10">
    <location>
        <begin position="859"/>
        <end position="878"/>
    </location>
</feature>
<dbReference type="SUPFAM" id="SSF49265">
    <property type="entry name" value="Fibronectin type III"/>
    <property type="match status" value="3"/>
</dbReference>
<dbReference type="InterPro" id="IPR003599">
    <property type="entry name" value="Ig_sub"/>
</dbReference>
<evidence type="ECO:0000256" key="8">
    <source>
        <dbReference type="ARBA" id="ARBA00023157"/>
    </source>
</evidence>
<dbReference type="PANTHER" id="PTHR10075">
    <property type="entry name" value="BASIGIN RELATED"/>
    <property type="match status" value="1"/>
</dbReference>
<dbReference type="FunFam" id="2.60.40.10:FF:000104">
    <property type="entry name" value="Down syndrome cell adhesion molecule b"/>
    <property type="match status" value="1"/>
</dbReference>
<dbReference type="PROSITE" id="PS50835">
    <property type="entry name" value="IG_LIKE"/>
    <property type="match status" value="6"/>
</dbReference>
<feature type="domain" description="Ig-like" evidence="11">
    <location>
        <begin position="129"/>
        <end position="216"/>
    </location>
</feature>
<feature type="domain" description="Fibronectin type-III" evidence="12">
    <location>
        <begin position="1109"/>
        <end position="1207"/>
    </location>
</feature>
<evidence type="ECO:0000313" key="13">
    <source>
        <dbReference type="EMBL" id="CAL4076655.1"/>
    </source>
</evidence>
<dbReference type="InterPro" id="IPR013783">
    <property type="entry name" value="Ig-like_fold"/>
</dbReference>
<dbReference type="Pfam" id="PF13927">
    <property type="entry name" value="Ig_3"/>
    <property type="match status" value="2"/>
</dbReference>
<name>A0AAV2Q9Z6_MEGNR</name>
<dbReference type="InterPro" id="IPR007110">
    <property type="entry name" value="Ig-like_dom"/>
</dbReference>
<evidence type="ECO:0000256" key="7">
    <source>
        <dbReference type="ARBA" id="ARBA00023136"/>
    </source>
</evidence>
<feature type="compositionally biased region" description="Polar residues" evidence="10">
    <location>
        <begin position="865"/>
        <end position="878"/>
    </location>
</feature>
<evidence type="ECO:0000259" key="11">
    <source>
        <dbReference type="PROSITE" id="PS50835"/>
    </source>
</evidence>
<dbReference type="InterPro" id="IPR003598">
    <property type="entry name" value="Ig_sub2"/>
</dbReference>
<dbReference type="GO" id="GO:0030424">
    <property type="term" value="C:axon"/>
    <property type="evidence" value="ECO:0007669"/>
    <property type="project" value="TreeGrafter"/>
</dbReference>
<dbReference type="InterPro" id="IPR036179">
    <property type="entry name" value="Ig-like_dom_sf"/>
</dbReference>
<dbReference type="InterPro" id="IPR036116">
    <property type="entry name" value="FN3_sf"/>
</dbReference>
<keyword evidence="6" id="KW-1133">Transmembrane helix</keyword>
<feature type="domain" description="Fibronectin type-III" evidence="12">
    <location>
        <begin position="517"/>
        <end position="611"/>
    </location>
</feature>
<feature type="domain" description="Ig-like" evidence="11">
    <location>
        <begin position="32"/>
        <end position="125"/>
    </location>
</feature>
<dbReference type="EMBL" id="CAXKWB010005098">
    <property type="protein sequence ID" value="CAL4076655.1"/>
    <property type="molecule type" value="Genomic_DNA"/>
</dbReference>
<dbReference type="Pfam" id="PF00041">
    <property type="entry name" value="fn3"/>
    <property type="match status" value="5"/>
</dbReference>
<feature type="domain" description="Ig-like" evidence="11">
    <location>
        <begin position="420"/>
        <end position="510"/>
    </location>
</feature>
<comment type="subcellular location">
    <subcellularLocation>
        <location evidence="1">Membrane</location>
        <topology evidence="1">Single-pass type I membrane protein</topology>
    </subcellularLocation>
</comment>
<dbReference type="SMART" id="SM00060">
    <property type="entry name" value="FN3"/>
    <property type="match status" value="6"/>
</dbReference>
<feature type="domain" description="Fibronectin type-III" evidence="12">
    <location>
        <begin position="616"/>
        <end position="716"/>
    </location>
</feature>
<feature type="domain" description="Fibronectin type-III" evidence="12">
    <location>
        <begin position="822"/>
        <end position="913"/>
    </location>
</feature>
<dbReference type="FunFam" id="2.60.40.10:FF:000028">
    <property type="entry name" value="Neuronal cell adhesion molecule"/>
    <property type="match status" value="1"/>
</dbReference>
<feature type="compositionally biased region" description="Basic and acidic residues" evidence="10">
    <location>
        <begin position="1448"/>
        <end position="1458"/>
    </location>
</feature>
<feature type="domain" description="Ig-like" evidence="11">
    <location>
        <begin position="221"/>
        <end position="311"/>
    </location>
</feature>
<evidence type="ECO:0000256" key="9">
    <source>
        <dbReference type="ARBA" id="ARBA00023319"/>
    </source>
</evidence>
<keyword evidence="9" id="KW-0393">Immunoglobulin domain</keyword>
<dbReference type="GO" id="GO:0098632">
    <property type="term" value="F:cell-cell adhesion mediator activity"/>
    <property type="evidence" value="ECO:0007669"/>
    <property type="project" value="TreeGrafter"/>
</dbReference>
<evidence type="ECO:0000256" key="2">
    <source>
        <dbReference type="ARBA" id="ARBA00022692"/>
    </source>
</evidence>
<comment type="caution">
    <text evidence="13">The sequence shown here is derived from an EMBL/GenBank/DDBJ whole genome shotgun (WGS) entry which is preliminary data.</text>
</comment>
<dbReference type="FunFam" id="2.60.40.10:FF:000017">
    <property type="entry name" value="Down syndrome cell adhesion molecule b"/>
    <property type="match status" value="1"/>
</dbReference>
<evidence type="ECO:0000256" key="6">
    <source>
        <dbReference type="ARBA" id="ARBA00022989"/>
    </source>
</evidence>
<keyword evidence="7" id="KW-0472">Membrane</keyword>